<evidence type="ECO:0000256" key="1">
    <source>
        <dbReference type="ARBA" id="ARBA00022737"/>
    </source>
</evidence>
<keyword evidence="1" id="KW-0677">Repeat</keyword>
<feature type="domain" description="NACHT" evidence="2">
    <location>
        <begin position="275"/>
        <end position="379"/>
    </location>
</feature>
<dbReference type="PROSITE" id="PS50837">
    <property type="entry name" value="NACHT"/>
    <property type="match status" value="1"/>
</dbReference>
<dbReference type="SUPFAM" id="SSF52540">
    <property type="entry name" value="P-loop containing nucleoside triphosphate hydrolases"/>
    <property type="match status" value="1"/>
</dbReference>
<dbReference type="AlphaFoldDB" id="A0A9P1H4L6"/>
<reference evidence="3" key="1">
    <citation type="submission" date="2022-11" db="EMBL/GenBank/DDBJ databases">
        <authorList>
            <person name="Scott C."/>
            <person name="Bruce N."/>
        </authorList>
    </citation>
    <scope>NUCLEOTIDE SEQUENCE</scope>
</reference>
<dbReference type="InterPro" id="IPR056884">
    <property type="entry name" value="NPHP3-like_N"/>
</dbReference>
<accession>A0A9P1H4L6</accession>
<comment type="caution">
    <text evidence="3">The sequence shown here is derived from an EMBL/GenBank/DDBJ whole genome shotgun (WGS) entry which is preliminary data.</text>
</comment>
<dbReference type="InterPro" id="IPR056125">
    <property type="entry name" value="DUF7708"/>
</dbReference>
<gene>
    <name evidence="3" type="ORF">PPNO1_LOCUS5587</name>
</gene>
<dbReference type="PANTHER" id="PTHR10039">
    <property type="entry name" value="AMELOGENIN"/>
    <property type="match status" value="1"/>
</dbReference>
<dbReference type="EMBL" id="CALLCH030000013">
    <property type="protein sequence ID" value="CAI4215913.1"/>
    <property type="molecule type" value="Genomic_DNA"/>
</dbReference>
<dbReference type="InterPro" id="IPR027417">
    <property type="entry name" value="P-loop_NTPase"/>
</dbReference>
<evidence type="ECO:0000313" key="3">
    <source>
        <dbReference type="EMBL" id="CAI4215913.1"/>
    </source>
</evidence>
<keyword evidence="4" id="KW-1185">Reference proteome</keyword>
<dbReference type="Pfam" id="PF24883">
    <property type="entry name" value="NPHP3_N"/>
    <property type="match status" value="1"/>
</dbReference>
<dbReference type="OrthoDB" id="21416at2759"/>
<evidence type="ECO:0000259" key="2">
    <source>
        <dbReference type="PROSITE" id="PS50837"/>
    </source>
</evidence>
<proteinExistence type="predicted"/>
<name>A0A9P1H4L6_9PEZI</name>
<dbReference type="Pfam" id="PF24809">
    <property type="entry name" value="DUF7708"/>
    <property type="match status" value="1"/>
</dbReference>
<dbReference type="Gene3D" id="3.40.50.300">
    <property type="entry name" value="P-loop containing nucleotide triphosphate hydrolases"/>
    <property type="match status" value="1"/>
</dbReference>
<dbReference type="PANTHER" id="PTHR10039:SF14">
    <property type="entry name" value="NACHT DOMAIN-CONTAINING PROTEIN"/>
    <property type="match status" value="1"/>
</dbReference>
<dbReference type="Proteomes" id="UP000838763">
    <property type="component" value="Unassembled WGS sequence"/>
</dbReference>
<evidence type="ECO:0000313" key="4">
    <source>
        <dbReference type="Proteomes" id="UP000838763"/>
    </source>
</evidence>
<sequence>MPFSKNGRAVDDAHRSIRRVQKLPDLGDIKTCDQLYDAMDELQAEQTKHGPYKNLWLARIHPFVERLRIFSSVVDVLAQVKPDILGFIWAPIKLILMSTARWREGFEKAVEQIAKIGQDIPDLKILESQIAQSTHSKGILALYFADLLDFYAELLHLFYKSKRILAPFWPGVLERLDKIRARMRGHIELITRRATFQHIRDSEEARVKMLKEFREAETSRVNQAFVALEASISPRMYDDRLAWLTPRFCPGTSKWLERDAVFLEWVDRSTDMSPRVLWLQGIPGAGKTFLASQVTTIVKEAGPTLFAFPRHDQMSTTDISILHSLLFQLASYDSELPRALIDTSKHDLKTKPEISAELLSEGLKRVGGAYIVVDGLDEMEEFSRKKLLLHFLQMADACSDLPLRLFFSSRAEDDINATLSARASIISAHANNAVAIQCYVNYRIKALLASLANKAKGMFLYAKIVIDNVKHLTSIDDIRCDLEALPEDLDEVYIFKHESKIINMSESVLDLLTACTTYLSYDALDPELEGEQVQENILKGRYRFQQFASLYWFALAKKYVRSARDSKDLGPVNILLQNLHDKCENQDFRVSVDEIADGSQEVTLPTRSPPWPHAPAFTAHTVGFLEDHLKDLWTSDNGEEHF</sequence>
<dbReference type="InterPro" id="IPR007111">
    <property type="entry name" value="NACHT_NTPase"/>
</dbReference>
<protein>
    <recommendedName>
        <fullName evidence="2">NACHT domain-containing protein</fullName>
    </recommendedName>
</protein>
<organism evidence="3 4">
    <name type="scientific">Parascedosporium putredinis</name>
    <dbReference type="NCBI Taxonomy" id="1442378"/>
    <lineage>
        <taxon>Eukaryota</taxon>
        <taxon>Fungi</taxon>
        <taxon>Dikarya</taxon>
        <taxon>Ascomycota</taxon>
        <taxon>Pezizomycotina</taxon>
        <taxon>Sordariomycetes</taxon>
        <taxon>Hypocreomycetidae</taxon>
        <taxon>Microascales</taxon>
        <taxon>Microascaceae</taxon>
        <taxon>Parascedosporium</taxon>
    </lineage>
</organism>